<gene>
    <name evidence="1" type="ORF">L0U89_01880</name>
</gene>
<reference evidence="1 2" key="1">
    <citation type="submission" date="2022-01" db="EMBL/GenBank/DDBJ databases">
        <title>Mariniradius saccharolyticus sp. nov., isolated from sediment of a river.</title>
        <authorList>
            <person name="Liu H."/>
        </authorList>
    </citation>
    <scope>NUCLEOTIDE SEQUENCE [LARGE SCALE GENOMIC DNA]</scope>
    <source>
        <strain evidence="1 2">RY-2</strain>
    </source>
</reference>
<sequence>MKFSETLLEQFESATLPKSQWTHDAHVRVGLAMLSHYPFDEAVCRLRAGIIFLNKAHQTANTASSGYHETLTHFWATAIHLFLTRSKDISTDSQESTFLKSGLAANTLPFQFYEKEALLNSDHRSRFIPPTKLSLDWENLSKFMNP</sequence>
<evidence type="ECO:0000313" key="2">
    <source>
        <dbReference type="Proteomes" id="UP001201449"/>
    </source>
</evidence>
<proteinExistence type="predicted"/>
<name>A0ABS9BQE9_9BACT</name>
<dbReference type="RefSeq" id="WP_234859958.1">
    <property type="nucleotide sequence ID" value="NZ_JAKEVZ010000001.1"/>
</dbReference>
<organism evidence="1 2">
    <name type="scientific">Mariniradius sediminis</name>
    <dbReference type="NCBI Taxonomy" id="2909237"/>
    <lineage>
        <taxon>Bacteria</taxon>
        <taxon>Pseudomonadati</taxon>
        <taxon>Bacteroidota</taxon>
        <taxon>Cytophagia</taxon>
        <taxon>Cytophagales</taxon>
        <taxon>Cyclobacteriaceae</taxon>
        <taxon>Mariniradius</taxon>
    </lineage>
</organism>
<dbReference type="Proteomes" id="UP001201449">
    <property type="component" value="Unassembled WGS sequence"/>
</dbReference>
<protein>
    <submittedName>
        <fullName evidence="1">Uncharacterized protein</fullName>
    </submittedName>
</protein>
<accession>A0ABS9BQE9</accession>
<keyword evidence="2" id="KW-1185">Reference proteome</keyword>
<comment type="caution">
    <text evidence="1">The sequence shown here is derived from an EMBL/GenBank/DDBJ whole genome shotgun (WGS) entry which is preliminary data.</text>
</comment>
<evidence type="ECO:0000313" key="1">
    <source>
        <dbReference type="EMBL" id="MCF1749806.1"/>
    </source>
</evidence>
<dbReference type="EMBL" id="JAKEVZ010000001">
    <property type="protein sequence ID" value="MCF1749806.1"/>
    <property type="molecule type" value="Genomic_DNA"/>
</dbReference>